<dbReference type="GO" id="GO:0080120">
    <property type="term" value="P:CAAX-box protein maturation"/>
    <property type="evidence" value="ECO:0007669"/>
    <property type="project" value="UniProtKB-ARBA"/>
</dbReference>
<feature type="transmembrane region" description="Helical" evidence="1">
    <location>
        <begin position="21"/>
        <end position="40"/>
    </location>
</feature>
<proteinExistence type="predicted"/>
<feature type="transmembrane region" description="Helical" evidence="1">
    <location>
        <begin position="111"/>
        <end position="134"/>
    </location>
</feature>
<feature type="domain" description="CAAX prenyl protease 2/Lysostaphin resistance protein A-like" evidence="2">
    <location>
        <begin position="188"/>
        <end position="282"/>
    </location>
</feature>
<keyword evidence="4" id="KW-1185">Reference proteome</keyword>
<dbReference type="AlphaFoldDB" id="D1YW39"/>
<feature type="transmembrane region" description="Helical" evidence="1">
    <location>
        <begin position="277"/>
        <end position="296"/>
    </location>
</feature>
<dbReference type="RefSeq" id="WP_012899341.1">
    <property type="nucleotide sequence ID" value="NC_013665.1"/>
</dbReference>
<dbReference type="GeneID" id="8680650"/>
<accession>D1YW39</accession>
<keyword evidence="1" id="KW-0812">Transmembrane</keyword>
<evidence type="ECO:0000259" key="2">
    <source>
        <dbReference type="Pfam" id="PF02517"/>
    </source>
</evidence>
<dbReference type="Proteomes" id="UP000001882">
    <property type="component" value="Chromosome"/>
</dbReference>
<organism evidence="3 4">
    <name type="scientific">Methanocella paludicola (strain DSM 17711 / JCM 13418 / NBRC 101707 / SANAE)</name>
    <dbReference type="NCBI Taxonomy" id="304371"/>
    <lineage>
        <taxon>Archaea</taxon>
        <taxon>Methanobacteriati</taxon>
        <taxon>Methanobacteriota</taxon>
        <taxon>Stenosarchaea group</taxon>
        <taxon>Methanomicrobia</taxon>
        <taxon>Methanocellales</taxon>
        <taxon>Methanocellaceae</taxon>
        <taxon>Methanocella</taxon>
    </lineage>
</organism>
<dbReference type="Pfam" id="PF02517">
    <property type="entry name" value="Rce1-like"/>
    <property type="match status" value="1"/>
</dbReference>
<feature type="transmembrane region" description="Helical" evidence="1">
    <location>
        <begin position="46"/>
        <end position="69"/>
    </location>
</feature>
<feature type="transmembrane region" description="Helical" evidence="1">
    <location>
        <begin position="154"/>
        <end position="172"/>
    </location>
</feature>
<evidence type="ECO:0000313" key="3">
    <source>
        <dbReference type="EMBL" id="BAI60661.1"/>
    </source>
</evidence>
<dbReference type="STRING" id="304371.MCP_0589"/>
<protein>
    <recommendedName>
        <fullName evidence="2">CAAX prenyl protease 2/Lysostaphin resistance protein A-like domain-containing protein</fullName>
    </recommendedName>
</protein>
<dbReference type="KEGG" id="mpd:MCP_0589"/>
<name>D1YW39_METPS</name>
<reference evidence="4" key="3">
    <citation type="journal article" date="2011" name="PLoS ONE">
        <title>Genome sequence of a mesophilic hydrogenotrophic methanogen Methanocella paludicola, the first cultivated representative of the order Methanocellales.</title>
        <authorList>
            <person name="Sakai S."/>
            <person name="Takaki Y."/>
            <person name="Shimamura S."/>
            <person name="Sekine M."/>
            <person name="Tajima T."/>
            <person name="Kosugi H."/>
            <person name="Ichikawa N."/>
            <person name="Tasumi E."/>
            <person name="Hiraki A.T."/>
            <person name="Shimizu A."/>
            <person name="Kato Y."/>
            <person name="Nishiko R."/>
            <person name="Mori K."/>
            <person name="Fujita N."/>
            <person name="Imachi H."/>
            <person name="Takai K."/>
        </authorList>
    </citation>
    <scope>NUCLEOTIDE SEQUENCE [LARGE SCALE GENOMIC DNA]</scope>
    <source>
        <strain evidence="4">DSM 17711 / JCM 13418 / NBRC 101707 / SANAE</strain>
    </source>
</reference>
<dbReference type="GO" id="GO:0004175">
    <property type="term" value="F:endopeptidase activity"/>
    <property type="evidence" value="ECO:0007669"/>
    <property type="project" value="UniProtKB-ARBA"/>
</dbReference>
<reference evidence="3 4" key="2">
    <citation type="journal article" date="2008" name="Int. J. Syst. Evol. Microbiol.">
        <title>Methanocella paludicola gen. nov., sp. nov., a methane-producing archaeon, the first isolate of the lineage 'Rice Cluster I', and proposal of the new archaeal order Methanocellales ord. nov.</title>
        <authorList>
            <person name="Sakai S."/>
            <person name="Imachi H."/>
            <person name="Hanada S."/>
            <person name="Ohashi A."/>
            <person name="Harada H."/>
            <person name="Kamagata Y."/>
        </authorList>
    </citation>
    <scope>NUCLEOTIDE SEQUENCE [LARGE SCALE GENOMIC DNA]</scope>
    <source>
        <strain evidence="4">DSM 17711 / JCM 13418 / NBRC 101707 / SANAE</strain>
    </source>
</reference>
<evidence type="ECO:0000313" key="4">
    <source>
        <dbReference type="Proteomes" id="UP000001882"/>
    </source>
</evidence>
<reference evidence="3 4" key="1">
    <citation type="journal article" date="2007" name="Appl. Environ. Microbiol.">
        <title>Isolation of key methanogens for global methane emission from rice paddy fields: a novel isolate affiliated with the clone cluster rice cluster I.</title>
        <authorList>
            <person name="Sakai S."/>
            <person name="Imachi H."/>
            <person name="Sekiguchi Y."/>
            <person name="Ohashi A."/>
            <person name="Harada H."/>
            <person name="Kamagata Y."/>
        </authorList>
    </citation>
    <scope>NUCLEOTIDE SEQUENCE [LARGE SCALE GENOMIC DNA]</scope>
    <source>
        <strain evidence="4">DSM 17711 / JCM 13418 / NBRC 101707 / SANAE</strain>
    </source>
</reference>
<dbReference type="EMBL" id="AP011532">
    <property type="protein sequence ID" value="BAI60661.1"/>
    <property type="molecule type" value="Genomic_DNA"/>
</dbReference>
<keyword evidence="1" id="KW-0472">Membrane</keyword>
<gene>
    <name evidence="3" type="ordered locus">MCP_0589</name>
</gene>
<keyword evidence="1" id="KW-1133">Transmembrane helix</keyword>
<dbReference type="InterPro" id="IPR003675">
    <property type="entry name" value="Rce1/LyrA-like_dom"/>
</dbReference>
<dbReference type="InParanoid" id="D1YW39"/>
<dbReference type="eggNOG" id="arCOG02769">
    <property type="taxonomic scope" value="Archaea"/>
</dbReference>
<sequence>MSDMKKGARKPKDSPEAGRQIKPELVTSALIAALYALFLIETIWEGSLAALAFSVLLFAIMVLMSYFVDRGKLHKKELFKSLIYVFAGLSALSMIVELLRYLNVPGMAGVYWAAVLGIASAIASVAIIAGLIYLEKDELKRLYVGLGDKKAAGLGVIGLVLCVAAALVGAYFMFGGNAIGQEKFIQIAASAIVFGILAGIVEELWFRGLLLSRILPLLGESQGNIYQAAVFGVFEAVIFYTITGLIAYLPVIFIIGAFTGFYWGRATLKAGSMAAPVLLHVGLYILLLLPIMTGLMS</sequence>
<feature type="transmembrane region" description="Helical" evidence="1">
    <location>
        <begin position="81"/>
        <end position="99"/>
    </location>
</feature>
<dbReference type="PATRIC" id="fig|304371.9.peg.606"/>
<feature type="transmembrane region" description="Helical" evidence="1">
    <location>
        <begin position="184"/>
        <end position="205"/>
    </location>
</feature>
<evidence type="ECO:0000256" key="1">
    <source>
        <dbReference type="SAM" id="Phobius"/>
    </source>
</evidence>